<feature type="active site" description="Proton donor" evidence="5">
    <location>
        <position position="37"/>
    </location>
</feature>
<dbReference type="PANTHER" id="PTHR43237:SF4">
    <property type="entry name" value="NADP-DEPENDENT MALIC ENZYME"/>
    <property type="match status" value="1"/>
</dbReference>
<feature type="active site" description="Proton acceptor" evidence="5">
    <location>
        <position position="92"/>
    </location>
</feature>
<evidence type="ECO:0000313" key="11">
    <source>
        <dbReference type="EMBL" id="MDF9406854.1"/>
    </source>
</evidence>
<proteinExistence type="inferred from homology"/>
<evidence type="ECO:0000256" key="2">
    <source>
        <dbReference type="ARBA" id="ARBA00008785"/>
    </source>
</evidence>
<organism evidence="11 12">
    <name type="scientific">Pelotomaculum isophthalicicum JI</name>
    <dbReference type="NCBI Taxonomy" id="947010"/>
    <lineage>
        <taxon>Bacteria</taxon>
        <taxon>Bacillati</taxon>
        <taxon>Bacillota</taxon>
        <taxon>Clostridia</taxon>
        <taxon>Eubacteriales</taxon>
        <taxon>Desulfotomaculaceae</taxon>
        <taxon>Pelotomaculum</taxon>
    </lineage>
</organism>
<evidence type="ECO:0000256" key="5">
    <source>
        <dbReference type="PIRSR" id="PIRSR000106-1"/>
    </source>
</evidence>
<dbReference type="Proteomes" id="UP001154312">
    <property type="component" value="Unassembled WGS sequence"/>
</dbReference>
<keyword evidence="3 7" id="KW-0479">Metal-binding</keyword>
<dbReference type="InterPro" id="IPR046346">
    <property type="entry name" value="Aminoacid_DH-like_N_sf"/>
</dbReference>
<accession>A0A9X4H4K5</accession>
<comment type="cofactor">
    <cofactor evidence="7">
        <name>Mg(2+)</name>
        <dbReference type="ChEBI" id="CHEBI:18420"/>
    </cofactor>
    <cofactor evidence="7">
        <name>Mn(2+)</name>
        <dbReference type="ChEBI" id="CHEBI:29035"/>
    </cofactor>
    <text evidence="7">Divalent metal cations. Prefers magnesium or manganese.</text>
</comment>
<dbReference type="PROSITE" id="PS00331">
    <property type="entry name" value="MALIC_ENZYMES"/>
    <property type="match status" value="1"/>
</dbReference>
<evidence type="ECO:0000259" key="9">
    <source>
        <dbReference type="SMART" id="SM00919"/>
    </source>
</evidence>
<dbReference type="SMART" id="SM01274">
    <property type="entry name" value="malic"/>
    <property type="match status" value="1"/>
</dbReference>
<evidence type="ECO:0000256" key="6">
    <source>
        <dbReference type="PIRSR" id="PIRSR000106-2"/>
    </source>
</evidence>
<dbReference type="InterPro" id="IPR036291">
    <property type="entry name" value="NAD(P)-bd_dom_sf"/>
</dbReference>
<evidence type="ECO:0000313" key="12">
    <source>
        <dbReference type="Proteomes" id="UP001154312"/>
    </source>
</evidence>
<dbReference type="GO" id="GO:0051287">
    <property type="term" value="F:NAD binding"/>
    <property type="evidence" value="ECO:0007669"/>
    <property type="project" value="InterPro"/>
</dbReference>
<sequence length="415" mass="43536">MSALKEEALQLHRKNRGKISVKSKVPVNNEYDLSLAYTPGVAEPCRLIHADKDLVYEYTGKGNLVAVVTDGTAVLGLGNLGPEAALPVMEGKAVLFKKFAGVDAFPVCVGTNDAGQIVEFVKLLVPAFGGVNLEDIAAPVCFEVEQRLKAETDIPIFHDDQHGTAVVVTAGLINALKLARKKPEQITVVINGAGAAAIAVARLLHSLGVSVIKMCDSKGAIYPGRPVGMNKYKEEIALLANRQGCSGTLADLLAGADVFIGLSKGGQLNGQMVSAMNAGPIIFALANPEPEIYPHEALAAGAAVVATGRSDYFNQINNVLAFPGIFRGALDVRASDINEAMKVAAAKAIAGTVAEGELRPEYIIPKPFDLRVAPAVAEAVARAAHDSGVSRVDMDPVDVAENARMLVAQQNTGCR</sequence>
<protein>
    <submittedName>
        <fullName evidence="11">NAD-dependent malic enzyme</fullName>
    </submittedName>
</protein>
<dbReference type="FunFam" id="3.40.50.720:FF:000095">
    <property type="entry name" value="NADP-dependent malic enzyme"/>
    <property type="match status" value="1"/>
</dbReference>
<dbReference type="InterPro" id="IPR001891">
    <property type="entry name" value="Malic_OxRdtase"/>
</dbReference>
<dbReference type="Pfam" id="PF03949">
    <property type="entry name" value="Malic_M"/>
    <property type="match status" value="1"/>
</dbReference>
<dbReference type="GO" id="GO:0016616">
    <property type="term" value="F:oxidoreductase activity, acting on the CH-OH group of donors, NAD or NADP as acceptor"/>
    <property type="evidence" value="ECO:0007669"/>
    <property type="project" value="InterPro"/>
</dbReference>
<feature type="domain" description="Malic enzyme NAD-binding" evidence="9">
    <location>
        <begin position="161"/>
        <end position="385"/>
    </location>
</feature>
<dbReference type="PRINTS" id="PR00072">
    <property type="entry name" value="MALOXRDTASE"/>
</dbReference>
<dbReference type="InterPro" id="IPR037062">
    <property type="entry name" value="Malic_N_dom_sf"/>
</dbReference>
<dbReference type="FunFam" id="3.40.50.10380:FF:000003">
    <property type="entry name" value="NADP-dependent malic enzyme"/>
    <property type="match status" value="1"/>
</dbReference>
<evidence type="ECO:0000256" key="7">
    <source>
        <dbReference type="PIRSR" id="PIRSR000106-3"/>
    </source>
</evidence>
<dbReference type="InterPro" id="IPR045213">
    <property type="entry name" value="Malic_NAD-bd_bact_type"/>
</dbReference>
<evidence type="ECO:0000256" key="1">
    <source>
        <dbReference type="ARBA" id="ARBA00001936"/>
    </source>
</evidence>
<comment type="cofactor">
    <cofactor evidence="1">
        <name>Mn(2+)</name>
        <dbReference type="ChEBI" id="CHEBI:29035"/>
    </cofactor>
</comment>
<evidence type="ECO:0000256" key="4">
    <source>
        <dbReference type="ARBA" id="ARBA00023002"/>
    </source>
</evidence>
<comment type="similarity">
    <text evidence="2 8">Belongs to the malic enzymes family.</text>
</comment>
<dbReference type="EMBL" id="JAKOAV010000001">
    <property type="protein sequence ID" value="MDF9406854.1"/>
    <property type="molecule type" value="Genomic_DNA"/>
</dbReference>
<dbReference type="GO" id="GO:0046872">
    <property type="term" value="F:metal ion binding"/>
    <property type="evidence" value="ECO:0007669"/>
    <property type="project" value="UniProtKB-KW"/>
</dbReference>
<dbReference type="SMART" id="SM00919">
    <property type="entry name" value="Malic_M"/>
    <property type="match status" value="1"/>
</dbReference>
<dbReference type="AlphaFoldDB" id="A0A9X4H4K5"/>
<dbReference type="Gene3D" id="3.40.50.10380">
    <property type="entry name" value="Malic enzyme, N-terminal domain"/>
    <property type="match status" value="1"/>
</dbReference>
<name>A0A9X4H4K5_9FIRM</name>
<feature type="binding site" evidence="6">
    <location>
        <position position="317"/>
    </location>
    <ligand>
        <name>(S)-malate</name>
        <dbReference type="ChEBI" id="CHEBI:15589"/>
    </ligand>
</feature>
<dbReference type="GO" id="GO:0004470">
    <property type="term" value="F:malic enzyme activity"/>
    <property type="evidence" value="ECO:0007669"/>
    <property type="project" value="InterPro"/>
</dbReference>
<feature type="domain" description="Malic enzyme N-terminal" evidence="10">
    <location>
        <begin position="16"/>
        <end position="149"/>
    </location>
</feature>
<dbReference type="SUPFAM" id="SSF53223">
    <property type="entry name" value="Aminoacid dehydrogenase-like, N-terminal domain"/>
    <property type="match status" value="1"/>
</dbReference>
<reference evidence="11" key="1">
    <citation type="submission" date="2022-02" db="EMBL/GenBank/DDBJ databases">
        <authorList>
            <person name="Leng L."/>
        </authorList>
    </citation>
    <scope>NUCLEOTIDE SEQUENCE</scope>
    <source>
        <strain evidence="11">JI</strain>
    </source>
</reference>
<dbReference type="PANTHER" id="PTHR43237">
    <property type="entry name" value="NADP-DEPENDENT MALIC ENZYME"/>
    <property type="match status" value="1"/>
</dbReference>
<dbReference type="RefSeq" id="WP_277442155.1">
    <property type="nucleotide sequence ID" value="NZ_JAKOAV010000001.1"/>
</dbReference>
<evidence type="ECO:0000256" key="8">
    <source>
        <dbReference type="RuleBase" id="RU003427"/>
    </source>
</evidence>
<evidence type="ECO:0000256" key="3">
    <source>
        <dbReference type="ARBA" id="ARBA00022723"/>
    </source>
</evidence>
<evidence type="ECO:0000259" key="10">
    <source>
        <dbReference type="SMART" id="SM01274"/>
    </source>
</evidence>
<dbReference type="InterPro" id="IPR051674">
    <property type="entry name" value="Malate_Decarboxylase"/>
</dbReference>
<dbReference type="PIRSF" id="PIRSF000106">
    <property type="entry name" value="ME"/>
    <property type="match status" value="1"/>
</dbReference>
<comment type="caution">
    <text evidence="11">The sequence shown here is derived from an EMBL/GenBank/DDBJ whole genome shotgun (WGS) entry which is preliminary data.</text>
</comment>
<dbReference type="InterPro" id="IPR015884">
    <property type="entry name" value="Malic_enzyme_CS"/>
</dbReference>
<dbReference type="Gene3D" id="3.40.50.720">
    <property type="entry name" value="NAD(P)-binding Rossmann-like Domain"/>
    <property type="match status" value="1"/>
</dbReference>
<feature type="binding site" evidence="7">
    <location>
        <position position="134"/>
    </location>
    <ligand>
        <name>a divalent metal cation</name>
        <dbReference type="ChEBI" id="CHEBI:60240"/>
    </ligand>
</feature>
<feature type="binding site" evidence="7">
    <location>
        <position position="135"/>
    </location>
    <ligand>
        <name>a divalent metal cation</name>
        <dbReference type="ChEBI" id="CHEBI:60240"/>
    </ligand>
</feature>
<dbReference type="Pfam" id="PF00390">
    <property type="entry name" value="malic"/>
    <property type="match status" value="1"/>
</dbReference>
<dbReference type="InterPro" id="IPR012301">
    <property type="entry name" value="Malic_N_dom"/>
</dbReference>
<dbReference type="InterPro" id="IPR012302">
    <property type="entry name" value="Malic_NAD-bd"/>
</dbReference>
<feature type="binding site" evidence="7">
    <location>
        <position position="160"/>
    </location>
    <ligand>
        <name>a divalent metal cation</name>
        <dbReference type="ChEBI" id="CHEBI:60240"/>
    </ligand>
</feature>
<dbReference type="SUPFAM" id="SSF51735">
    <property type="entry name" value="NAD(P)-binding Rossmann-fold domains"/>
    <property type="match status" value="1"/>
</dbReference>
<keyword evidence="12" id="KW-1185">Reference proteome</keyword>
<gene>
    <name evidence="11" type="ORF">L7E55_00520</name>
</gene>
<dbReference type="CDD" id="cd05311">
    <property type="entry name" value="NAD_bind_2_malic_enz"/>
    <property type="match status" value="1"/>
</dbReference>
<feature type="binding site" evidence="6">
    <location>
        <position position="287"/>
    </location>
    <ligand>
        <name>(S)-malate</name>
        <dbReference type="ChEBI" id="CHEBI:15589"/>
    </ligand>
</feature>
<keyword evidence="4" id="KW-0560">Oxidoreductase</keyword>